<dbReference type="EMBL" id="ASHM01074496">
    <property type="protein sequence ID" value="PNX56430.1"/>
    <property type="molecule type" value="Genomic_DNA"/>
</dbReference>
<name>A0A2K3JQX1_TRIPR</name>
<evidence type="ECO:0000259" key="1">
    <source>
        <dbReference type="PROSITE" id="PS50994"/>
    </source>
</evidence>
<evidence type="ECO:0000313" key="3">
    <source>
        <dbReference type="Proteomes" id="UP000236291"/>
    </source>
</evidence>
<proteinExistence type="predicted"/>
<dbReference type="InterPro" id="IPR036397">
    <property type="entry name" value="RNaseH_sf"/>
</dbReference>
<accession>A0A2K3JQX1</accession>
<dbReference type="PROSITE" id="PS50994">
    <property type="entry name" value="INTEGRASE"/>
    <property type="match status" value="1"/>
</dbReference>
<organism evidence="2 3">
    <name type="scientific">Trifolium pratense</name>
    <name type="common">Red clover</name>
    <dbReference type="NCBI Taxonomy" id="57577"/>
    <lineage>
        <taxon>Eukaryota</taxon>
        <taxon>Viridiplantae</taxon>
        <taxon>Streptophyta</taxon>
        <taxon>Embryophyta</taxon>
        <taxon>Tracheophyta</taxon>
        <taxon>Spermatophyta</taxon>
        <taxon>Magnoliopsida</taxon>
        <taxon>eudicotyledons</taxon>
        <taxon>Gunneridae</taxon>
        <taxon>Pentapetalae</taxon>
        <taxon>rosids</taxon>
        <taxon>fabids</taxon>
        <taxon>Fabales</taxon>
        <taxon>Fabaceae</taxon>
        <taxon>Papilionoideae</taxon>
        <taxon>50 kb inversion clade</taxon>
        <taxon>NPAAA clade</taxon>
        <taxon>Hologalegina</taxon>
        <taxon>IRL clade</taxon>
        <taxon>Trifolieae</taxon>
        <taxon>Trifolium</taxon>
    </lineage>
</organism>
<dbReference type="PANTHER" id="PTHR42648:SF28">
    <property type="entry name" value="TRANSPOSON-ENCODED PROTEIN WITH RIBONUCLEASE H-LIKE AND RETROVIRUS ZINC FINGER-LIKE DOMAINS"/>
    <property type="match status" value="1"/>
</dbReference>
<dbReference type="AlphaFoldDB" id="A0A2K3JQX1"/>
<sequence length="96" mass="11039">MKVLRTDGGGEYNSNEFKAYCTEKGIMHEMTAPYTPQHNGLVERRNMTLLNMARCMLKSKGLPKCYWGEAVNTAAYVLNMCPTKRLKDNTLEELWM</sequence>
<reference evidence="2 3" key="1">
    <citation type="journal article" date="2014" name="Am. J. Bot.">
        <title>Genome assembly and annotation for red clover (Trifolium pratense; Fabaceae).</title>
        <authorList>
            <person name="Istvanek J."/>
            <person name="Jaros M."/>
            <person name="Krenek A."/>
            <person name="Repkova J."/>
        </authorList>
    </citation>
    <scope>NUCLEOTIDE SEQUENCE [LARGE SCALE GENOMIC DNA]</scope>
    <source>
        <strain evidence="3">cv. Tatra</strain>
        <tissue evidence="2">Young leaves</tissue>
    </source>
</reference>
<dbReference type="InterPro" id="IPR039537">
    <property type="entry name" value="Retrotran_Ty1/copia-like"/>
</dbReference>
<gene>
    <name evidence="2" type="ORF">L195_g049877</name>
</gene>
<protein>
    <submittedName>
        <fullName evidence="2">Retrotransposon protein</fullName>
    </submittedName>
</protein>
<dbReference type="Proteomes" id="UP000236291">
    <property type="component" value="Unassembled WGS sequence"/>
</dbReference>
<evidence type="ECO:0000313" key="2">
    <source>
        <dbReference type="EMBL" id="PNX56430.1"/>
    </source>
</evidence>
<dbReference type="GO" id="GO:0015074">
    <property type="term" value="P:DNA integration"/>
    <property type="evidence" value="ECO:0007669"/>
    <property type="project" value="InterPro"/>
</dbReference>
<comment type="caution">
    <text evidence="2">The sequence shown here is derived from an EMBL/GenBank/DDBJ whole genome shotgun (WGS) entry which is preliminary data.</text>
</comment>
<dbReference type="GO" id="GO:0003676">
    <property type="term" value="F:nucleic acid binding"/>
    <property type="evidence" value="ECO:0007669"/>
    <property type="project" value="InterPro"/>
</dbReference>
<dbReference type="InterPro" id="IPR001584">
    <property type="entry name" value="Integrase_cat-core"/>
</dbReference>
<dbReference type="InterPro" id="IPR012337">
    <property type="entry name" value="RNaseH-like_sf"/>
</dbReference>
<dbReference type="STRING" id="57577.A0A2K3JQX1"/>
<dbReference type="PANTHER" id="PTHR42648">
    <property type="entry name" value="TRANSPOSASE, PUTATIVE-RELATED"/>
    <property type="match status" value="1"/>
</dbReference>
<reference evidence="2 3" key="2">
    <citation type="journal article" date="2017" name="Front. Plant Sci.">
        <title>Gene Classification and Mining of Molecular Markers Useful in Red Clover (Trifolium pratense) Breeding.</title>
        <authorList>
            <person name="Istvanek J."/>
            <person name="Dluhosova J."/>
            <person name="Dluhos P."/>
            <person name="Patkova L."/>
            <person name="Nedelnik J."/>
            <person name="Repkova J."/>
        </authorList>
    </citation>
    <scope>NUCLEOTIDE SEQUENCE [LARGE SCALE GENOMIC DNA]</scope>
    <source>
        <strain evidence="3">cv. Tatra</strain>
        <tissue evidence="2">Young leaves</tissue>
    </source>
</reference>
<dbReference type="SUPFAM" id="SSF53098">
    <property type="entry name" value="Ribonuclease H-like"/>
    <property type="match status" value="1"/>
</dbReference>
<dbReference type="Gene3D" id="3.30.420.10">
    <property type="entry name" value="Ribonuclease H-like superfamily/Ribonuclease H"/>
    <property type="match status" value="1"/>
</dbReference>
<feature type="domain" description="Integrase catalytic" evidence="1">
    <location>
        <begin position="1"/>
        <end position="96"/>
    </location>
</feature>